<keyword evidence="4" id="KW-1185">Reference proteome</keyword>
<comment type="caution">
    <text evidence="3">The sequence shown here is derived from an EMBL/GenBank/DDBJ whole genome shotgun (WGS) entry which is preliminary data.</text>
</comment>
<dbReference type="PANTHER" id="PTHR30283:SF4">
    <property type="entry name" value="PEROXIDE STRESS RESISTANCE PROTEIN YAAA"/>
    <property type="match status" value="1"/>
</dbReference>
<evidence type="ECO:0000313" key="3">
    <source>
        <dbReference type="EMBL" id="MFC3195572.1"/>
    </source>
</evidence>
<reference evidence="4" key="1">
    <citation type="journal article" date="2019" name="Int. J. Syst. Evol. Microbiol.">
        <title>The Global Catalogue of Microorganisms (GCM) 10K type strain sequencing project: providing services to taxonomists for standard genome sequencing and annotation.</title>
        <authorList>
            <consortium name="The Broad Institute Genomics Platform"/>
            <consortium name="The Broad Institute Genome Sequencing Center for Infectious Disease"/>
            <person name="Wu L."/>
            <person name="Ma J."/>
        </authorList>
    </citation>
    <scope>NUCLEOTIDE SEQUENCE [LARGE SCALE GENOMIC DNA]</scope>
    <source>
        <strain evidence="4">KCTC 42953</strain>
    </source>
</reference>
<feature type="region of interest" description="Disordered" evidence="2">
    <location>
        <begin position="1"/>
        <end position="21"/>
    </location>
</feature>
<evidence type="ECO:0000256" key="1">
    <source>
        <dbReference type="HAMAP-Rule" id="MF_00652"/>
    </source>
</evidence>
<proteinExistence type="inferred from homology"/>
<sequence>MIILLSPSKGQDFDPNPISEHSQPQLLSQAAELARGLKKLKPAQIASLMSVSESLAELNYQRFQDFSTPFELGRAKQAALAFKGDVYGGLDADTLDDADWHFAQQHLRILSGLYGYLRPLDLILPYRLEMKTRLNNSRGENLYQYWDHQITDLINQDLQGDDDYVVNLASNEYFKSVKKKAINQRIITLHFKDTKAGKTRVIGFFAKQARGMMARALIKEKVNAADDIKELVVNGYRYDESLSKTNDWVFERQQPPAKT</sequence>
<dbReference type="RefSeq" id="WP_077412237.1">
    <property type="nucleotide sequence ID" value="NZ_JBHRTS010000009.1"/>
</dbReference>
<name>A0ABV7JEF8_9GAMM</name>
<comment type="similarity">
    <text evidence="1">Belongs to the UPF0246 family.</text>
</comment>
<dbReference type="Proteomes" id="UP001595533">
    <property type="component" value="Unassembled WGS sequence"/>
</dbReference>
<organism evidence="3 4">
    <name type="scientific">Marinicella sediminis</name>
    <dbReference type="NCBI Taxonomy" id="1792834"/>
    <lineage>
        <taxon>Bacteria</taxon>
        <taxon>Pseudomonadati</taxon>
        <taxon>Pseudomonadota</taxon>
        <taxon>Gammaproteobacteria</taxon>
        <taxon>Lysobacterales</taxon>
        <taxon>Marinicellaceae</taxon>
        <taxon>Marinicella</taxon>
    </lineage>
</organism>
<accession>A0ABV7JEF8</accession>
<dbReference type="PANTHER" id="PTHR30283">
    <property type="entry name" value="PEROXIDE STRESS RESPONSE PROTEIN YAAA"/>
    <property type="match status" value="1"/>
</dbReference>
<dbReference type="InterPro" id="IPR005583">
    <property type="entry name" value="YaaA"/>
</dbReference>
<dbReference type="Pfam" id="PF03883">
    <property type="entry name" value="H2O2_YaaD"/>
    <property type="match status" value="1"/>
</dbReference>
<protein>
    <recommendedName>
        <fullName evidence="1">UPF0246 protein ACFODZ_15055</fullName>
    </recommendedName>
</protein>
<dbReference type="NCBIfam" id="NF002542">
    <property type="entry name" value="PRK02101.1-3"/>
    <property type="match status" value="1"/>
</dbReference>
<dbReference type="EMBL" id="JBHRTS010000009">
    <property type="protein sequence ID" value="MFC3195572.1"/>
    <property type="molecule type" value="Genomic_DNA"/>
</dbReference>
<dbReference type="HAMAP" id="MF_00652">
    <property type="entry name" value="UPF0246"/>
    <property type="match status" value="1"/>
</dbReference>
<evidence type="ECO:0000313" key="4">
    <source>
        <dbReference type="Proteomes" id="UP001595533"/>
    </source>
</evidence>
<gene>
    <name evidence="3" type="primary">yaaA</name>
    <name evidence="3" type="ORF">ACFODZ_15055</name>
</gene>
<evidence type="ECO:0000256" key="2">
    <source>
        <dbReference type="SAM" id="MobiDB-lite"/>
    </source>
</evidence>